<dbReference type="Gene3D" id="3.90.1210.10">
    <property type="entry name" value="Antifreeze-like/N-acetylneuraminic acid synthase C-terminal domain"/>
    <property type="match status" value="1"/>
</dbReference>
<sequence length="257" mass="26298">MQLAIPRLNAGKNPTNAQRTVPRPTAGLIPRHRAVVGGVLIALAACLAFVAASTDHGTANHTVVVARRVIAPGTQLSSADIEIRTVAISNELFDHGFSDPDELLHSVTLAPIGAGELLQRSAVRVSAAPSSGVGFSFPIDREHAIDGELRAGDTVDVLATFGSGLDAHTALLARSVRLTQVTTTDSSSVAGAGRLVVTASFADTDKVLDVAHAAQVAALTLVRTTGSNAPESGRTLVMSPGAIPSGAETTGLPWGLQ</sequence>
<accession>A0A6J5YDH0</accession>
<feature type="region of interest" description="Disordered" evidence="1">
    <location>
        <begin position="231"/>
        <end position="257"/>
    </location>
</feature>
<evidence type="ECO:0000256" key="1">
    <source>
        <dbReference type="SAM" id="MobiDB-lite"/>
    </source>
</evidence>
<gene>
    <name evidence="3" type="ORF">UFOPK1392_00341</name>
    <name evidence="4" type="ORF">UFOPK3733_00468</name>
</gene>
<evidence type="ECO:0000313" key="3">
    <source>
        <dbReference type="EMBL" id="CAB4322606.1"/>
    </source>
</evidence>
<dbReference type="Pfam" id="PF08666">
    <property type="entry name" value="SAF"/>
    <property type="match status" value="1"/>
</dbReference>
<dbReference type="AlphaFoldDB" id="A0A6J5YDH0"/>
<protein>
    <submittedName>
        <fullName evidence="3">Unannotated protein</fullName>
    </submittedName>
</protein>
<name>A0A6J5YDH0_9ZZZZ</name>
<dbReference type="EMBL" id="CAFBNC010000014">
    <property type="protein sequence ID" value="CAB4927532.1"/>
    <property type="molecule type" value="Genomic_DNA"/>
</dbReference>
<feature type="region of interest" description="Disordered" evidence="1">
    <location>
        <begin position="1"/>
        <end position="23"/>
    </location>
</feature>
<reference evidence="3" key="1">
    <citation type="submission" date="2020-05" db="EMBL/GenBank/DDBJ databases">
        <authorList>
            <person name="Chiriac C."/>
            <person name="Salcher M."/>
            <person name="Ghai R."/>
            <person name="Kavagutti S V."/>
        </authorList>
    </citation>
    <scope>NUCLEOTIDE SEQUENCE</scope>
</reference>
<organism evidence="3">
    <name type="scientific">freshwater metagenome</name>
    <dbReference type="NCBI Taxonomy" id="449393"/>
    <lineage>
        <taxon>unclassified sequences</taxon>
        <taxon>metagenomes</taxon>
        <taxon>ecological metagenomes</taxon>
    </lineage>
</organism>
<dbReference type="SMART" id="SM00858">
    <property type="entry name" value="SAF"/>
    <property type="match status" value="1"/>
</dbReference>
<dbReference type="EMBL" id="CAEMXZ010000009">
    <property type="protein sequence ID" value="CAB4322606.1"/>
    <property type="molecule type" value="Genomic_DNA"/>
</dbReference>
<evidence type="ECO:0000313" key="4">
    <source>
        <dbReference type="EMBL" id="CAB4927532.1"/>
    </source>
</evidence>
<evidence type="ECO:0000259" key="2">
    <source>
        <dbReference type="SMART" id="SM00858"/>
    </source>
</evidence>
<dbReference type="InterPro" id="IPR013974">
    <property type="entry name" value="SAF"/>
</dbReference>
<proteinExistence type="predicted"/>
<feature type="domain" description="SAF" evidence="2">
    <location>
        <begin position="61"/>
        <end position="124"/>
    </location>
</feature>
<dbReference type="CDD" id="cd11614">
    <property type="entry name" value="SAF_CpaB_FlgA_like"/>
    <property type="match status" value="1"/>
</dbReference>